<dbReference type="STRING" id="208480.SAMN02910418_00230"/>
<name>A0A1Q5PZK1_9ACTO</name>
<dbReference type="Pfam" id="PF00580">
    <property type="entry name" value="UvrD-helicase"/>
    <property type="match status" value="1"/>
</dbReference>
<dbReference type="GO" id="GO:0000725">
    <property type="term" value="P:recombinational repair"/>
    <property type="evidence" value="ECO:0007669"/>
    <property type="project" value="TreeGrafter"/>
</dbReference>
<evidence type="ECO:0000256" key="6">
    <source>
        <dbReference type="ARBA" id="ARBA00023235"/>
    </source>
</evidence>
<dbReference type="PROSITE" id="PS51217">
    <property type="entry name" value="UVRD_HELICASE_CTER"/>
    <property type="match status" value="1"/>
</dbReference>
<dbReference type="PANTHER" id="PTHR11070:SF69">
    <property type="entry name" value="ATP-DEPENDENT DNA HELICASE UVRD2"/>
    <property type="match status" value="1"/>
</dbReference>
<dbReference type="EC" id="5.6.2.4" evidence="8"/>
<comment type="catalytic activity">
    <reaction evidence="9">
        <text>ATP + H2O = ADP + phosphate + H(+)</text>
        <dbReference type="Rhea" id="RHEA:13065"/>
        <dbReference type="ChEBI" id="CHEBI:15377"/>
        <dbReference type="ChEBI" id="CHEBI:15378"/>
        <dbReference type="ChEBI" id="CHEBI:30616"/>
        <dbReference type="ChEBI" id="CHEBI:43474"/>
        <dbReference type="ChEBI" id="CHEBI:456216"/>
        <dbReference type="EC" id="5.6.2.4"/>
    </reaction>
</comment>
<dbReference type="SUPFAM" id="SSF52540">
    <property type="entry name" value="P-loop containing nucleoside triphosphate hydrolases"/>
    <property type="match status" value="1"/>
</dbReference>
<keyword evidence="2 10" id="KW-0547">Nucleotide-binding</keyword>
<feature type="domain" description="HRDC" evidence="11">
    <location>
        <begin position="590"/>
        <end position="663"/>
    </location>
</feature>
<dbReference type="OrthoDB" id="9806690at2"/>
<dbReference type="GO" id="GO:0003677">
    <property type="term" value="F:DNA binding"/>
    <property type="evidence" value="ECO:0007669"/>
    <property type="project" value="InterPro"/>
</dbReference>
<evidence type="ECO:0000259" key="12">
    <source>
        <dbReference type="PROSITE" id="PS51198"/>
    </source>
</evidence>
<dbReference type="InterPro" id="IPR010997">
    <property type="entry name" value="HRDC-like_sf"/>
</dbReference>
<sequence length="663" mass="72718">MAAMSLLAALDPDQRRVAEHLRGPLCVLAGAGTGKTRAITYRIAHGVKSGVYHPTSVLAVTFTARAAGEMRARLRELGVAGVQARTFHAAALRQLSYFWPQAAGGPLPKVEEKTLGLVAEAAGRLGIETDRALLFDLNAEIKWAKVQMISPDDYQRRALGAGRAAIADLDHRTIGSLMSAYEDAKAERGVIDFEDILLILVGLMVEKPDVVREIRRQYRHFVVDEYQDVSPLQQRLLELWMGERDDLCVVGDVSQTIYSFAGASPTFLTSFTDKFPGAEKIQLVRDYRSTPQVVDIANRLLRTASGRLPAGAVKLEAQRPSSVPVQFHHADDDAAEADAIAKQITELTDLGVPLSEIAILYRTNAQSQAFETALNAADIGYQVRGGERFFSRPEIRRALVMLRGAMNTTDEDMPQAVRGVLSNLGWANAAPEQAGALRERWDALNALVTLADDLHASRGANLADFVAELHDRASNQHAPTVEGVTLASIHSSKGLEWDAVFLAGLSEGLMPISMAKTPEAIEEEKRLLYVGVTRAREHLRLSYSSSRSGSRSSRSVSRFLTGIWPAEEGREKLRQRRATKDKIDPLAELDDDAQVLFERLRQWRADIAEETSKPAFTILHDATLVAIAQSQPKNLRQLALLRGIGATKLDRYGGDILALIDGE</sequence>
<proteinExistence type="inferred from homology"/>
<dbReference type="InterPro" id="IPR027417">
    <property type="entry name" value="P-loop_NTPase"/>
</dbReference>
<dbReference type="Pfam" id="PF13361">
    <property type="entry name" value="UvrD_C"/>
    <property type="match status" value="2"/>
</dbReference>
<evidence type="ECO:0000259" key="11">
    <source>
        <dbReference type="PROSITE" id="PS50967"/>
    </source>
</evidence>
<feature type="domain" description="UvrD-like helicase C-terminal" evidence="13">
    <location>
        <begin position="291"/>
        <end position="537"/>
    </location>
</feature>
<evidence type="ECO:0000313" key="14">
    <source>
        <dbReference type="EMBL" id="OKL53053.1"/>
    </source>
</evidence>
<keyword evidence="4 10" id="KW-0347">Helicase</keyword>
<dbReference type="InterPro" id="IPR044876">
    <property type="entry name" value="HRDC_dom_sf"/>
</dbReference>
<dbReference type="GO" id="GO:0005524">
    <property type="term" value="F:ATP binding"/>
    <property type="evidence" value="ECO:0007669"/>
    <property type="project" value="UniProtKB-UniRule"/>
</dbReference>
<dbReference type="SUPFAM" id="SSF47819">
    <property type="entry name" value="HRDC-like"/>
    <property type="match status" value="1"/>
</dbReference>
<keyword evidence="3 10" id="KW-0378">Hydrolase</keyword>
<evidence type="ECO:0000256" key="1">
    <source>
        <dbReference type="ARBA" id="ARBA00009922"/>
    </source>
</evidence>
<dbReference type="GO" id="GO:0016887">
    <property type="term" value="F:ATP hydrolysis activity"/>
    <property type="evidence" value="ECO:0007669"/>
    <property type="project" value="RHEA"/>
</dbReference>
<dbReference type="InterPro" id="IPR002121">
    <property type="entry name" value="HRDC_dom"/>
</dbReference>
<dbReference type="SMART" id="SM00341">
    <property type="entry name" value="HRDC"/>
    <property type="match status" value="1"/>
</dbReference>
<dbReference type="GO" id="GO:0043138">
    <property type="term" value="F:3'-5' DNA helicase activity"/>
    <property type="evidence" value="ECO:0007669"/>
    <property type="project" value="UniProtKB-EC"/>
</dbReference>
<evidence type="ECO:0000256" key="10">
    <source>
        <dbReference type="PROSITE-ProRule" id="PRU00560"/>
    </source>
</evidence>
<dbReference type="InterPro" id="IPR014016">
    <property type="entry name" value="UvrD-like_ATP-bd"/>
</dbReference>
<evidence type="ECO:0000256" key="3">
    <source>
        <dbReference type="ARBA" id="ARBA00022801"/>
    </source>
</evidence>
<feature type="binding site" evidence="10">
    <location>
        <begin position="29"/>
        <end position="36"/>
    </location>
    <ligand>
        <name>ATP</name>
        <dbReference type="ChEBI" id="CHEBI:30616"/>
    </ligand>
</feature>
<reference evidence="15" key="1">
    <citation type="submission" date="2016-12" db="EMBL/GenBank/DDBJ databases">
        <authorList>
            <person name="Meng X."/>
        </authorList>
    </citation>
    <scope>NUCLEOTIDE SEQUENCE [LARGE SCALE GENOMIC DNA]</scope>
    <source>
        <strain evidence="15">DSM 19116</strain>
    </source>
</reference>
<dbReference type="GO" id="GO:0005829">
    <property type="term" value="C:cytosol"/>
    <property type="evidence" value="ECO:0007669"/>
    <property type="project" value="TreeGrafter"/>
</dbReference>
<evidence type="ECO:0000256" key="5">
    <source>
        <dbReference type="ARBA" id="ARBA00022840"/>
    </source>
</evidence>
<dbReference type="Gene3D" id="3.40.50.300">
    <property type="entry name" value="P-loop containing nucleotide triphosphate hydrolases"/>
    <property type="match status" value="3"/>
</dbReference>
<comment type="catalytic activity">
    <reaction evidence="7">
        <text>Couples ATP hydrolysis with the unwinding of duplex DNA by translocating in the 3'-5' direction.</text>
        <dbReference type="EC" id="5.6.2.4"/>
    </reaction>
</comment>
<dbReference type="PANTHER" id="PTHR11070">
    <property type="entry name" value="UVRD / RECB / PCRA DNA HELICASE FAMILY MEMBER"/>
    <property type="match status" value="1"/>
</dbReference>
<dbReference type="CDD" id="cd18807">
    <property type="entry name" value="SF1_C_UvrD"/>
    <property type="match status" value="1"/>
</dbReference>
<accession>A0A1Q5PZK1</accession>
<dbReference type="Gene3D" id="1.10.150.80">
    <property type="entry name" value="HRDC domain"/>
    <property type="match status" value="1"/>
</dbReference>
<keyword evidence="5 10" id="KW-0067">ATP-binding</keyword>
<comment type="caution">
    <text evidence="14">The sequence shown here is derived from an EMBL/GenBank/DDBJ whole genome shotgun (WGS) entry which is preliminary data.</text>
</comment>
<dbReference type="EMBL" id="MQVR01000094">
    <property type="protein sequence ID" value="OKL53053.1"/>
    <property type="molecule type" value="Genomic_DNA"/>
</dbReference>
<organism evidence="14 15">
    <name type="scientific">Bowdeniella nasicola</name>
    <dbReference type="NCBI Taxonomy" id="208480"/>
    <lineage>
        <taxon>Bacteria</taxon>
        <taxon>Bacillati</taxon>
        <taxon>Actinomycetota</taxon>
        <taxon>Actinomycetes</taxon>
        <taxon>Actinomycetales</taxon>
        <taxon>Actinomycetaceae</taxon>
        <taxon>Bowdeniella</taxon>
    </lineage>
</organism>
<comment type="similarity">
    <text evidence="1">Belongs to the helicase family. UvrD subfamily.</text>
</comment>
<feature type="domain" description="UvrD-like helicase ATP-binding" evidence="12">
    <location>
        <begin position="8"/>
        <end position="290"/>
    </location>
</feature>
<dbReference type="InterPro" id="IPR000212">
    <property type="entry name" value="DNA_helicase_UvrD/REP"/>
</dbReference>
<gene>
    <name evidence="14" type="ORF">BSZ39_11540</name>
</gene>
<evidence type="ECO:0000256" key="2">
    <source>
        <dbReference type="ARBA" id="ARBA00022741"/>
    </source>
</evidence>
<dbReference type="PROSITE" id="PS50967">
    <property type="entry name" value="HRDC"/>
    <property type="match status" value="1"/>
</dbReference>
<evidence type="ECO:0000256" key="9">
    <source>
        <dbReference type="ARBA" id="ARBA00048988"/>
    </source>
</evidence>
<dbReference type="GO" id="GO:0033202">
    <property type="term" value="C:DNA helicase complex"/>
    <property type="evidence" value="ECO:0007669"/>
    <property type="project" value="TreeGrafter"/>
</dbReference>
<dbReference type="Gene3D" id="1.10.10.160">
    <property type="match status" value="1"/>
</dbReference>
<keyword evidence="6" id="KW-0413">Isomerase</keyword>
<keyword evidence="15" id="KW-1185">Reference proteome</keyword>
<dbReference type="InterPro" id="IPR013986">
    <property type="entry name" value="DExx_box_DNA_helicase_dom_sf"/>
</dbReference>
<evidence type="ECO:0000313" key="15">
    <source>
        <dbReference type="Proteomes" id="UP000185628"/>
    </source>
</evidence>
<dbReference type="PROSITE" id="PS51198">
    <property type="entry name" value="UVRD_HELICASE_ATP_BIND"/>
    <property type="match status" value="1"/>
</dbReference>
<dbReference type="Pfam" id="PF00570">
    <property type="entry name" value="HRDC"/>
    <property type="match status" value="1"/>
</dbReference>
<protein>
    <recommendedName>
        <fullName evidence="8">DNA 3'-5' helicase</fullName>
        <ecNumber evidence="8">5.6.2.4</ecNumber>
    </recommendedName>
</protein>
<dbReference type="InterPro" id="IPR014017">
    <property type="entry name" value="DNA_helicase_UvrD-like_C"/>
</dbReference>
<evidence type="ECO:0000256" key="8">
    <source>
        <dbReference type="ARBA" id="ARBA00034808"/>
    </source>
</evidence>
<evidence type="ECO:0000256" key="4">
    <source>
        <dbReference type="ARBA" id="ARBA00022806"/>
    </source>
</evidence>
<dbReference type="AlphaFoldDB" id="A0A1Q5PZK1"/>
<evidence type="ECO:0000256" key="7">
    <source>
        <dbReference type="ARBA" id="ARBA00034617"/>
    </source>
</evidence>
<dbReference type="Proteomes" id="UP000185628">
    <property type="component" value="Unassembled WGS sequence"/>
</dbReference>
<evidence type="ECO:0000259" key="13">
    <source>
        <dbReference type="PROSITE" id="PS51217"/>
    </source>
</evidence>
<dbReference type="CDD" id="cd17932">
    <property type="entry name" value="DEXQc_UvrD"/>
    <property type="match status" value="1"/>
</dbReference>
<dbReference type="Gene3D" id="1.10.486.10">
    <property type="entry name" value="PCRA, domain 4"/>
    <property type="match status" value="2"/>
</dbReference>